<evidence type="ECO:0000313" key="2">
    <source>
        <dbReference type="EMBL" id="MQL78057.1"/>
    </source>
</evidence>
<feature type="transmembrane region" description="Helical" evidence="1">
    <location>
        <begin position="56"/>
        <end position="85"/>
    </location>
</feature>
<keyword evidence="3" id="KW-1185">Reference proteome</keyword>
<comment type="caution">
    <text evidence="2">The sequence shown here is derived from an EMBL/GenBank/DDBJ whole genome shotgun (WGS) entry which is preliminary data.</text>
</comment>
<organism evidence="2 3">
    <name type="scientific">Colocasia esculenta</name>
    <name type="common">Wild taro</name>
    <name type="synonym">Arum esculentum</name>
    <dbReference type="NCBI Taxonomy" id="4460"/>
    <lineage>
        <taxon>Eukaryota</taxon>
        <taxon>Viridiplantae</taxon>
        <taxon>Streptophyta</taxon>
        <taxon>Embryophyta</taxon>
        <taxon>Tracheophyta</taxon>
        <taxon>Spermatophyta</taxon>
        <taxon>Magnoliopsida</taxon>
        <taxon>Liliopsida</taxon>
        <taxon>Araceae</taxon>
        <taxon>Aroideae</taxon>
        <taxon>Colocasieae</taxon>
        <taxon>Colocasia</taxon>
    </lineage>
</organism>
<feature type="transmembrane region" description="Helical" evidence="1">
    <location>
        <begin position="5"/>
        <end position="23"/>
    </location>
</feature>
<gene>
    <name evidence="2" type="ORF">Taro_010464</name>
</gene>
<keyword evidence="1" id="KW-1133">Transmembrane helix</keyword>
<accession>A0A843U7P9</accession>
<evidence type="ECO:0000313" key="3">
    <source>
        <dbReference type="Proteomes" id="UP000652761"/>
    </source>
</evidence>
<dbReference type="AlphaFoldDB" id="A0A843U7P9"/>
<dbReference type="Proteomes" id="UP000652761">
    <property type="component" value="Unassembled WGS sequence"/>
</dbReference>
<dbReference type="EMBL" id="NMUH01000379">
    <property type="protein sequence ID" value="MQL78057.1"/>
    <property type="molecule type" value="Genomic_DNA"/>
</dbReference>
<evidence type="ECO:0000256" key="1">
    <source>
        <dbReference type="SAM" id="Phobius"/>
    </source>
</evidence>
<keyword evidence="1" id="KW-0812">Transmembrane</keyword>
<proteinExistence type="predicted"/>
<sequence>MDLQLCGLQVWCWFVSTVLWLVVVERQLDLSSVTARLRGCSCDVLSGLDTGIMNQFYSFGVCFGGGTIVVVIPWWYLVVVAYGGIVTDLYHQQ</sequence>
<protein>
    <submittedName>
        <fullName evidence="2">Uncharacterized protein</fullName>
    </submittedName>
</protein>
<name>A0A843U7P9_COLES</name>
<keyword evidence="1" id="KW-0472">Membrane</keyword>
<reference evidence="2" key="1">
    <citation type="submission" date="2017-07" db="EMBL/GenBank/DDBJ databases">
        <title>Taro Niue Genome Assembly and Annotation.</title>
        <authorList>
            <person name="Atibalentja N."/>
            <person name="Keating K."/>
            <person name="Fields C.J."/>
        </authorList>
    </citation>
    <scope>NUCLEOTIDE SEQUENCE</scope>
    <source>
        <strain evidence="2">Niue_2</strain>
        <tissue evidence="2">Leaf</tissue>
    </source>
</reference>